<keyword evidence="1" id="KW-0812">Transmembrane</keyword>
<dbReference type="GO" id="GO:0016746">
    <property type="term" value="F:acyltransferase activity"/>
    <property type="evidence" value="ECO:0007669"/>
    <property type="project" value="UniProtKB-KW"/>
</dbReference>
<comment type="caution">
    <text evidence="3">The sequence shown here is derived from an EMBL/GenBank/DDBJ whole genome shotgun (WGS) entry which is preliminary data.</text>
</comment>
<dbReference type="InterPro" id="IPR002656">
    <property type="entry name" value="Acyl_transf_3_dom"/>
</dbReference>
<dbReference type="PANTHER" id="PTHR23028">
    <property type="entry name" value="ACETYLTRANSFERASE"/>
    <property type="match status" value="1"/>
</dbReference>
<feature type="transmembrane region" description="Helical" evidence="1">
    <location>
        <begin position="53"/>
        <end position="75"/>
    </location>
</feature>
<keyword evidence="3" id="KW-0012">Acyltransferase</keyword>
<dbReference type="EC" id="2.3.-.-" evidence="3"/>
<feature type="transmembrane region" description="Helical" evidence="1">
    <location>
        <begin position="136"/>
        <end position="154"/>
    </location>
</feature>
<feature type="transmembrane region" description="Helical" evidence="1">
    <location>
        <begin position="288"/>
        <end position="306"/>
    </location>
</feature>
<sequence>MKNHLKALDGVRGLAALYVLIHHARLALTQSYQSGLAIHPEKYEWYDKVLVYFFSLFKFGHEAVIIFFVLSGFVIHLKQANSNYNFSDFKLLTYLKKRTIRIYPTLLVSFLLCALVDGIIFKFISHDVGLFSNYTFSSFLYNLFLIPDAPIWGYNFPVWSLKHEWFFYLVYPLLLWLASKNSFFSLAVIAGLYFSYLLGFKIPYIGPVAYTLLVWSLGSLLAVLYHNSPKLLKYMPYLLLLCVAYPFVSRADSNYPVLDLCFGLITTGFLSLILLGKAPMMSNLLIKTTWIGTFSYSLYLLHSPLLDLYKAMIINLEPSHNLPYHLWYVILAIVTIVPITYFIYYFTERIAINYKKRSL</sequence>
<feature type="transmembrane region" description="Helical" evidence="1">
    <location>
        <begin position="326"/>
        <end position="347"/>
    </location>
</feature>
<dbReference type="Proteomes" id="UP001336835">
    <property type="component" value="Unassembled WGS sequence"/>
</dbReference>
<feature type="transmembrane region" description="Helical" evidence="1">
    <location>
        <begin position="102"/>
        <end position="124"/>
    </location>
</feature>
<feature type="domain" description="Acyltransferase 3" evidence="2">
    <location>
        <begin position="6"/>
        <end position="339"/>
    </location>
</feature>
<keyword evidence="4" id="KW-1185">Reference proteome</keyword>
<feature type="transmembrane region" description="Helical" evidence="1">
    <location>
        <begin position="231"/>
        <end position="248"/>
    </location>
</feature>
<evidence type="ECO:0000256" key="1">
    <source>
        <dbReference type="SAM" id="Phobius"/>
    </source>
</evidence>
<protein>
    <submittedName>
        <fullName evidence="3">Acyltransferase</fullName>
        <ecNumber evidence="3">2.3.-.-</ecNumber>
    </submittedName>
</protein>
<reference evidence="3 4" key="1">
    <citation type="submission" date="2024-01" db="EMBL/GenBank/DDBJ databases">
        <title>Pedobacter sp. nov., isolated from fresh soil.</title>
        <authorList>
            <person name="Le N.T.T."/>
        </authorList>
    </citation>
    <scope>NUCLEOTIDE SEQUENCE [LARGE SCALE GENOMIC DNA]</scope>
    <source>
        <strain evidence="3 4">KR3-3</strain>
    </source>
</reference>
<dbReference type="EMBL" id="JAZDQT010000001">
    <property type="protein sequence ID" value="MEE1945150.1"/>
    <property type="molecule type" value="Genomic_DNA"/>
</dbReference>
<dbReference type="Pfam" id="PF01757">
    <property type="entry name" value="Acyl_transf_3"/>
    <property type="match status" value="1"/>
</dbReference>
<organism evidence="3 4">
    <name type="scientific">Pedobacter albus</name>
    <dbReference type="NCBI Taxonomy" id="3113905"/>
    <lineage>
        <taxon>Bacteria</taxon>
        <taxon>Pseudomonadati</taxon>
        <taxon>Bacteroidota</taxon>
        <taxon>Sphingobacteriia</taxon>
        <taxon>Sphingobacteriales</taxon>
        <taxon>Sphingobacteriaceae</taxon>
        <taxon>Pedobacter</taxon>
    </lineage>
</organism>
<evidence type="ECO:0000259" key="2">
    <source>
        <dbReference type="Pfam" id="PF01757"/>
    </source>
</evidence>
<evidence type="ECO:0000313" key="4">
    <source>
        <dbReference type="Proteomes" id="UP001336835"/>
    </source>
</evidence>
<keyword evidence="1" id="KW-1133">Transmembrane helix</keyword>
<dbReference type="InterPro" id="IPR050879">
    <property type="entry name" value="Acyltransferase_3"/>
</dbReference>
<accession>A0ABU7I6Q1</accession>
<gene>
    <name evidence="3" type="ORF">VRU48_08525</name>
</gene>
<keyword evidence="3" id="KW-0808">Transferase</keyword>
<feature type="transmembrane region" description="Helical" evidence="1">
    <location>
        <begin position="166"/>
        <end position="196"/>
    </location>
</feature>
<keyword evidence="1" id="KW-0472">Membrane</keyword>
<proteinExistence type="predicted"/>
<feature type="transmembrane region" description="Helical" evidence="1">
    <location>
        <begin position="254"/>
        <end position="276"/>
    </location>
</feature>
<evidence type="ECO:0000313" key="3">
    <source>
        <dbReference type="EMBL" id="MEE1945150.1"/>
    </source>
</evidence>
<dbReference type="RefSeq" id="WP_330107499.1">
    <property type="nucleotide sequence ID" value="NZ_JAZDQT010000001.1"/>
</dbReference>
<feature type="transmembrane region" description="Helical" evidence="1">
    <location>
        <begin position="202"/>
        <end position="224"/>
    </location>
</feature>
<name>A0ABU7I6Q1_9SPHI</name>